<keyword evidence="6" id="KW-1185">Reference proteome</keyword>
<evidence type="ECO:0000256" key="3">
    <source>
        <dbReference type="ARBA" id="ARBA00023163"/>
    </source>
</evidence>
<dbReference type="EMBL" id="QLII01000001">
    <property type="protein sequence ID" value="RAI75129.1"/>
    <property type="molecule type" value="Genomic_DNA"/>
</dbReference>
<comment type="caution">
    <text evidence="5">The sequence shown here is derived from an EMBL/GenBank/DDBJ whole genome shotgun (WGS) entry which is preliminary data.</text>
</comment>
<feature type="domain" description="HTH araC/xylS-type" evidence="4">
    <location>
        <begin position="1"/>
        <end position="73"/>
    </location>
</feature>
<protein>
    <recommendedName>
        <fullName evidence="4">HTH araC/xylS-type domain-containing protein</fullName>
    </recommendedName>
</protein>
<dbReference type="InterPro" id="IPR009057">
    <property type="entry name" value="Homeodomain-like_sf"/>
</dbReference>
<evidence type="ECO:0000313" key="6">
    <source>
        <dbReference type="Proteomes" id="UP000249016"/>
    </source>
</evidence>
<reference evidence="5 6" key="1">
    <citation type="submission" date="2018-06" db="EMBL/GenBank/DDBJ databases">
        <title>Spirosoma sp. HMF3257 Genome sequencing and assembly.</title>
        <authorList>
            <person name="Kang H."/>
            <person name="Cha I."/>
            <person name="Kim H."/>
            <person name="Kang J."/>
            <person name="Joh K."/>
        </authorList>
    </citation>
    <scope>NUCLEOTIDE SEQUENCE [LARGE SCALE GENOMIC DNA]</scope>
    <source>
        <strain evidence="5 6">HMF3257</strain>
    </source>
</reference>
<sequence>MLSTALNEGLGQHFFDYINRHRIEEAKRLFRQSTDAKLTVLEVLYQVGFNSKSSFNTLFRKYTGQTPTDYKNQTKPV</sequence>
<dbReference type="OrthoDB" id="5492415at2"/>
<proteinExistence type="predicted"/>
<name>A0A327NLA6_9BACT</name>
<dbReference type="GO" id="GO:0043565">
    <property type="term" value="F:sequence-specific DNA binding"/>
    <property type="evidence" value="ECO:0007669"/>
    <property type="project" value="InterPro"/>
</dbReference>
<dbReference type="Proteomes" id="UP000249016">
    <property type="component" value="Unassembled WGS sequence"/>
</dbReference>
<evidence type="ECO:0000259" key="4">
    <source>
        <dbReference type="PROSITE" id="PS01124"/>
    </source>
</evidence>
<dbReference type="GO" id="GO:0003700">
    <property type="term" value="F:DNA-binding transcription factor activity"/>
    <property type="evidence" value="ECO:0007669"/>
    <property type="project" value="InterPro"/>
</dbReference>
<accession>A0A327NLA6</accession>
<evidence type="ECO:0000256" key="2">
    <source>
        <dbReference type="ARBA" id="ARBA00023125"/>
    </source>
</evidence>
<dbReference type="Pfam" id="PF12833">
    <property type="entry name" value="HTH_18"/>
    <property type="match status" value="1"/>
</dbReference>
<organism evidence="5 6">
    <name type="scientific">Spirosoma telluris</name>
    <dbReference type="NCBI Taxonomy" id="2183553"/>
    <lineage>
        <taxon>Bacteria</taxon>
        <taxon>Pseudomonadati</taxon>
        <taxon>Bacteroidota</taxon>
        <taxon>Cytophagia</taxon>
        <taxon>Cytophagales</taxon>
        <taxon>Cytophagaceae</taxon>
        <taxon>Spirosoma</taxon>
    </lineage>
</organism>
<dbReference type="PRINTS" id="PR00032">
    <property type="entry name" value="HTHARAC"/>
</dbReference>
<keyword evidence="2" id="KW-0238">DNA-binding</keyword>
<dbReference type="PANTHER" id="PTHR43280:SF2">
    <property type="entry name" value="HTH-TYPE TRANSCRIPTIONAL REGULATOR EXSA"/>
    <property type="match status" value="1"/>
</dbReference>
<gene>
    <name evidence="5" type="ORF">HMF3257_14670</name>
</gene>
<dbReference type="Gene3D" id="1.10.10.60">
    <property type="entry name" value="Homeodomain-like"/>
    <property type="match status" value="1"/>
</dbReference>
<dbReference type="AlphaFoldDB" id="A0A327NLA6"/>
<keyword evidence="1" id="KW-0805">Transcription regulation</keyword>
<evidence type="ECO:0000256" key="1">
    <source>
        <dbReference type="ARBA" id="ARBA00023015"/>
    </source>
</evidence>
<evidence type="ECO:0000313" key="5">
    <source>
        <dbReference type="EMBL" id="RAI75129.1"/>
    </source>
</evidence>
<dbReference type="InterPro" id="IPR018060">
    <property type="entry name" value="HTH_AraC"/>
</dbReference>
<keyword evidence="3" id="KW-0804">Transcription</keyword>
<dbReference type="SMART" id="SM00342">
    <property type="entry name" value="HTH_ARAC"/>
    <property type="match status" value="1"/>
</dbReference>
<dbReference type="InterPro" id="IPR020449">
    <property type="entry name" value="Tscrpt_reg_AraC-type_HTH"/>
</dbReference>
<dbReference type="SUPFAM" id="SSF46689">
    <property type="entry name" value="Homeodomain-like"/>
    <property type="match status" value="1"/>
</dbReference>
<dbReference type="PANTHER" id="PTHR43280">
    <property type="entry name" value="ARAC-FAMILY TRANSCRIPTIONAL REGULATOR"/>
    <property type="match status" value="1"/>
</dbReference>
<dbReference type="PROSITE" id="PS01124">
    <property type="entry name" value="HTH_ARAC_FAMILY_2"/>
    <property type="match status" value="1"/>
</dbReference>